<gene>
    <name evidence="1" type="ORF">SEPCBS57363_006399</name>
</gene>
<name>A0ABP0E2U3_9PEZI</name>
<proteinExistence type="predicted"/>
<dbReference type="EMBL" id="CAWUOM010000189">
    <property type="protein sequence ID" value="CAK7274896.1"/>
    <property type="molecule type" value="Genomic_DNA"/>
</dbReference>
<evidence type="ECO:0000313" key="2">
    <source>
        <dbReference type="Proteomes" id="UP001642501"/>
    </source>
</evidence>
<reference evidence="1 2" key="1">
    <citation type="submission" date="2024-01" db="EMBL/GenBank/DDBJ databases">
        <authorList>
            <person name="Allen C."/>
            <person name="Tagirdzhanova G."/>
        </authorList>
    </citation>
    <scope>NUCLEOTIDE SEQUENCE [LARGE SCALE GENOMIC DNA]</scope>
    <source>
        <strain evidence="1 2">CBS 573.63</strain>
    </source>
</reference>
<protein>
    <recommendedName>
        <fullName evidence="3">Retrotransposon Copia-like N-terminal domain-containing protein</fullName>
    </recommendedName>
</protein>
<organism evidence="1 2">
    <name type="scientific">Sporothrix epigloea</name>
    <dbReference type="NCBI Taxonomy" id="1892477"/>
    <lineage>
        <taxon>Eukaryota</taxon>
        <taxon>Fungi</taxon>
        <taxon>Dikarya</taxon>
        <taxon>Ascomycota</taxon>
        <taxon>Pezizomycotina</taxon>
        <taxon>Sordariomycetes</taxon>
        <taxon>Sordariomycetidae</taxon>
        <taxon>Ophiostomatales</taxon>
        <taxon>Ophiostomataceae</taxon>
        <taxon>Sporothrix</taxon>
    </lineage>
</organism>
<accession>A0ABP0E2U3</accession>
<evidence type="ECO:0000313" key="1">
    <source>
        <dbReference type="EMBL" id="CAK7274896.1"/>
    </source>
</evidence>
<sequence length="147" mass="16991">MSPSLPTTTNTVLTSIGNWFQWRNDLKTIAESLDIWDRIDPTDRRPWIPKPDNSASDRAHKCHADERELKQAIHNWIIDHVSPTLSNIIRETANANPTIFYDQLVAHLDVTPERILMEMQEKYDKAMLSMSTKPTDFGDWVQATSWS</sequence>
<comment type="caution">
    <text evidence="1">The sequence shown here is derived from an EMBL/GenBank/DDBJ whole genome shotgun (WGS) entry which is preliminary data.</text>
</comment>
<dbReference type="Proteomes" id="UP001642501">
    <property type="component" value="Unassembled WGS sequence"/>
</dbReference>
<evidence type="ECO:0008006" key="3">
    <source>
        <dbReference type="Google" id="ProtNLM"/>
    </source>
</evidence>
<keyword evidence="2" id="KW-1185">Reference proteome</keyword>